<dbReference type="EMBL" id="OCZC01000076">
    <property type="protein sequence ID" value="SOO25880.1"/>
    <property type="molecule type" value="Genomic_DNA"/>
</dbReference>
<gene>
    <name evidence="1" type="ORF">XFF6991_490060</name>
</gene>
<proteinExistence type="predicted"/>
<evidence type="ECO:0000313" key="1">
    <source>
        <dbReference type="EMBL" id="SOO25880.1"/>
    </source>
</evidence>
<protein>
    <submittedName>
        <fullName evidence="1">Uncharacterized protein</fullName>
    </submittedName>
</protein>
<dbReference type="AlphaFoldDB" id="A0A7Z7NJ15"/>
<sequence>MLPLACVCGVLTVSDNSDIEGVTDHWLFPLASAGGSQLDRGTRSIR</sequence>
<evidence type="ECO:0000313" key="2">
    <source>
        <dbReference type="Proteomes" id="UP000234345"/>
    </source>
</evidence>
<name>A0A7Z7NJ15_XANCH</name>
<reference evidence="1 2" key="1">
    <citation type="submission" date="2017-10" db="EMBL/GenBank/DDBJ databases">
        <authorList>
            <person name="Regsiter A."/>
            <person name="William W."/>
        </authorList>
    </citation>
    <scope>NUCLEOTIDE SEQUENCE [LARGE SCALE GENOMIC DNA]</scope>
    <source>
        <strain evidence="1 2">CFBP6991</strain>
    </source>
</reference>
<organism evidence="1 2">
    <name type="scientific">Xanthomonas campestris pv. phaseoli</name>
    <dbReference type="NCBI Taxonomy" id="317013"/>
    <lineage>
        <taxon>Bacteria</taxon>
        <taxon>Pseudomonadati</taxon>
        <taxon>Pseudomonadota</taxon>
        <taxon>Gammaproteobacteria</taxon>
        <taxon>Lysobacterales</taxon>
        <taxon>Lysobacteraceae</taxon>
        <taxon>Xanthomonas</taxon>
    </lineage>
</organism>
<comment type="caution">
    <text evidence="1">The sequence shown here is derived from an EMBL/GenBank/DDBJ whole genome shotgun (WGS) entry which is preliminary data.</text>
</comment>
<dbReference type="Proteomes" id="UP000234345">
    <property type="component" value="Unassembled WGS sequence"/>
</dbReference>
<accession>A0A7Z7NJ15</accession>